<evidence type="ECO:0000256" key="1">
    <source>
        <dbReference type="SAM" id="MobiDB-lite"/>
    </source>
</evidence>
<feature type="compositionally biased region" description="Low complexity" evidence="1">
    <location>
        <begin position="75"/>
        <end position="99"/>
    </location>
</feature>
<accession>A0A940S817</accession>
<keyword evidence="2" id="KW-0732">Signal</keyword>
<evidence type="ECO:0008006" key="5">
    <source>
        <dbReference type="Google" id="ProtNLM"/>
    </source>
</evidence>
<name>A0A940S817_9PROT</name>
<dbReference type="RefSeq" id="WP_209374066.1">
    <property type="nucleotide sequence ID" value="NZ_JAGIZA010000006.1"/>
</dbReference>
<dbReference type="Proteomes" id="UP000677537">
    <property type="component" value="Unassembled WGS sequence"/>
</dbReference>
<sequence length="182" mass="17801">MRTRIAIIAAALATTALAPLAMAQSTSNPSSPSNPPMSMAPATQPPGTTAAPGTTSGPAASQSRAGTATQGAPLGSTAGTTHTQTGGTAGNTTGRTDNGQSAVRTDNHGNAPATTATPASGANSFTEGQARSRIEAAGFTGVQDLKKDEAGVWRGRAMRGGQSADVGLDFQGNVVTGAAPAR</sequence>
<feature type="region of interest" description="Disordered" evidence="1">
    <location>
        <begin position="22"/>
        <end position="127"/>
    </location>
</feature>
<dbReference type="AlphaFoldDB" id="A0A940S817"/>
<evidence type="ECO:0000313" key="3">
    <source>
        <dbReference type="EMBL" id="MBP0493647.1"/>
    </source>
</evidence>
<protein>
    <recommendedName>
        <fullName evidence="5">PepSY domain-containing protein</fullName>
    </recommendedName>
</protein>
<proteinExistence type="predicted"/>
<organism evidence="3 4">
    <name type="scientific">Roseomonas indoligenes</name>
    <dbReference type="NCBI Taxonomy" id="2820811"/>
    <lineage>
        <taxon>Bacteria</taxon>
        <taxon>Pseudomonadati</taxon>
        <taxon>Pseudomonadota</taxon>
        <taxon>Alphaproteobacteria</taxon>
        <taxon>Acetobacterales</taxon>
        <taxon>Roseomonadaceae</taxon>
        <taxon>Roseomonas</taxon>
    </lineage>
</organism>
<gene>
    <name evidence="3" type="ORF">J5Y10_12750</name>
</gene>
<feature type="compositionally biased region" description="Low complexity" evidence="1">
    <location>
        <begin position="109"/>
        <end position="124"/>
    </location>
</feature>
<evidence type="ECO:0000313" key="4">
    <source>
        <dbReference type="Proteomes" id="UP000677537"/>
    </source>
</evidence>
<dbReference type="EMBL" id="JAGIZA010000006">
    <property type="protein sequence ID" value="MBP0493647.1"/>
    <property type="molecule type" value="Genomic_DNA"/>
</dbReference>
<feature type="compositionally biased region" description="Polar residues" evidence="1">
    <location>
        <begin position="61"/>
        <end position="70"/>
    </location>
</feature>
<feature type="compositionally biased region" description="Low complexity" evidence="1">
    <location>
        <begin position="22"/>
        <end position="60"/>
    </location>
</feature>
<reference evidence="3" key="1">
    <citation type="submission" date="2021-03" db="EMBL/GenBank/DDBJ databases">
        <authorList>
            <person name="So Y."/>
        </authorList>
    </citation>
    <scope>NUCLEOTIDE SEQUENCE</scope>
    <source>
        <strain evidence="3">SG15</strain>
    </source>
</reference>
<feature type="signal peptide" evidence="2">
    <location>
        <begin position="1"/>
        <end position="23"/>
    </location>
</feature>
<comment type="caution">
    <text evidence="3">The sequence shown here is derived from an EMBL/GenBank/DDBJ whole genome shotgun (WGS) entry which is preliminary data.</text>
</comment>
<evidence type="ECO:0000256" key="2">
    <source>
        <dbReference type="SAM" id="SignalP"/>
    </source>
</evidence>
<feature type="chain" id="PRO_5037186996" description="PepSY domain-containing protein" evidence="2">
    <location>
        <begin position="24"/>
        <end position="182"/>
    </location>
</feature>
<keyword evidence="4" id="KW-1185">Reference proteome</keyword>